<reference evidence="14 15" key="1">
    <citation type="journal article" date="2015" name="Genome Biol.">
        <title>Comparative genomics of Steinernema reveals deeply conserved gene regulatory networks.</title>
        <authorList>
            <person name="Dillman A.R."/>
            <person name="Macchietto M."/>
            <person name="Porter C.F."/>
            <person name="Rogers A."/>
            <person name="Williams B."/>
            <person name="Antoshechkin I."/>
            <person name="Lee M.M."/>
            <person name="Goodwin Z."/>
            <person name="Lu X."/>
            <person name="Lewis E.E."/>
            <person name="Goodrich-Blair H."/>
            <person name="Stock S.P."/>
            <person name="Adams B.J."/>
            <person name="Sternberg P.W."/>
            <person name="Mortazavi A."/>
        </authorList>
    </citation>
    <scope>NUCLEOTIDE SEQUENCE [LARGE SCALE GENOMIC DNA]</scope>
    <source>
        <strain evidence="14 15">ALL</strain>
    </source>
</reference>
<evidence type="ECO:0000259" key="12">
    <source>
        <dbReference type="Pfam" id="PF25359"/>
    </source>
</evidence>
<dbReference type="PANTHER" id="PTHR23079:SF57">
    <property type="entry name" value="RNA-DIRECTED RNA POLYMERASE"/>
    <property type="match status" value="1"/>
</dbReference>
<dbReference type="EC" id="2.7.7.48" evidence="2"/>
<dbReference type="GO" id="GO:0003968">
    <property type="term" value="F:RNA-directed RNA polymerase activity"/>
    <property type="evidence" value="ECO:0007669"/>
    <property type="project" value="UniProtKB-KW"/>
</dbReference>
<keyword evidence="15" id="KW-1185">Reference proteome</keyword>
<evidence type="ECO:0000256" key="4">
    <source>
        <dbReference type="ARBA" id="ARBA00022679"/>
    </source>
</evidence>
<evidence type="ECO:0000256" key="7">
    <source>
        <dbReference type="ARBA" id="ARBA00023158"/>
    </source>
</evidence>
<feature type="domain" description="DUF7752" evidence="11">
    <location>
        <begin position="1432"/>
        <end position="1542"/>
    </location>
</feature>
<evidence type="ECO:0000313" key="15">
    <source>
        <dbReference type="Proteomes" id="UP000298663"/>
    </source>
</evidence>
<dbReference type="InterPro" id="IPR056654">
    <property type="entry name" value="DUF7752"/>
</dbReference>
<accession>A0A4V5ZZE4</accession>
<reference evidence="14 15" key="2">
    <citation type="journal article" date="2019" name="G3 (Bethesda)">
        <title>Hybrid Assembly of the Genome of the Entomopathogenic Nematode Steinernema carpocapsae Identifies the X-Chromosome.</title>
        <authorList>
            <person name="Serra L."/>
            <person name="Macchietto M."/>
            <person name="Macias-Munoz A."/>
            <person name="McGill C.J."/>
            <person name="Rodriguez I.M."/>
            <person name="Rodriguez B."/>
            <person name="Murad R."/>
            <person name="Mortazavi A."/>
        </authorList>
    </citation>
    <scope>NUCLEOTIDE SEQUENCE [LARGE SCALE GENOMIC DNA]</scope>
    <source>
        <strain evidence="14 15">ALL</strain>
    </source>
</reference>
<evidence type="ECO:0000313" key="14">
    <source>
        <dbReference type="EMBL" id="TKR67215.1"/>
    </source>
</evidence>
<evidence type="ECO:0000259" key="13">
    <source>
        <dbReference type="Pfam" id="PF26253"/>
    </source>
</evidence>
<dbReference type="InterPro" id="IPR007855">
    <property type="entry name" value="RDRP"/>
</dbReference>
<dbReference type="EMBL" id="AZBU02000008">
    <property type="protein sequence ID" value="TKR67215.1"/>
    <property type="molecule type" value="Genomic_DNA"/>
</dbReference>
<protein>
    <recommendedName>
        <fullName evidence="2">RNA-directed RNA polymerase</fullName>
        <ecNumber evidence="2">2.7.7.48</ecNumber>
    </recommendedName>
</protein>
<comment type="caution">
    <text evidence="14">The sequence shown here is derived from an EMBL/GenBank/DDBJ whole genome shotgun (WGS) entry which is preliminary data.</text>
</comment>
<feature type="domain" description="PH-like" evidence="12">
    <location>
        <begin position="242"/>
        <end position="445"/>
    </location>
</feature>
<dbReference type="Pfam" id="PF05183">
    <property type="entry name" value="RdRP"/>
    <property type="match status" value="1"/>
</dbReference>
<dbReference type="GO" id="GO:0030422">
    <property type="term" value="P:siRNA processing"/>
    <property type="evidence" value="ECO:0007669"/>
    <property type="project" value="TreeGrafter"/>
</dbReference>
<dbReference type="STRING" id="34508.A0A4V5ZZE4"/>
<keyword evidence="3" id="KW-0696">RNA-directed RNA polymerase</keyword>
<dbReference type="GO" id="GO:0003723">
    <property type="term" value="F:RNA binding"/>
    <property type="evidence" value="ECO:0007669"/>
    <property type="project" value="UniProtKB-KW"/>
</dbReference>
<proteinExistence type="inferred from homology"/>
<dbReference type="Pfam" id="PF24642">
    <property type="entry name" value="DUF7636"/>
    <property type="match status" value="1"/>
</dbReference>
<dbReference type="InterPro" id="IPR058752">
    <property type="entry name" value="RDRP_C_head"/>
</dbReference>
<dbReference type="GO" id="GO:0031380">
    <property type="term" value="C:nuclear RNA-directed RNA polymerase complex"/>
    <property type="evidence" value="ECO:0007669"/>
    <property type="project" value="TreeGrafter"/>
</dbReference>
<evidence type="ECO:0000256" key="6">
    <source>
        <dbReference type="ARBA" id="ARBA00022884"/>
    </source>
</evidence>
<dbReference type="Pfam" id="PF26253">
    <property type="entry name" value="RdRP_head"/>
    <property type="match status" value="1"/>
</dbReference>
<evidence type="ECO:0000259" key="11">
    <source>
        <dbReference type="Pfam" id="PF24934"/>
    </source>
</evidence>
<evidence type="ECO:0000259" key="9">
    <source>
        <dbReference type="Pfam" id="PF05183"/>
    </source>
</evidence>
<dbReference type="Pfam" id="PF24934">
    <property type="entry name" value="DUF7752"/>
    <property type="match status" value="1"/>
</dbReference>
<dbReference type="PANTHER" id="PTHR23079">
    <property type="entry name" value="RNA-DEPENDENT RNA POLYMERASE"/>
    <property type="match status" value="1"/>
</dbReference>
<name>A0A4V5ZZE4_STECR</name>
<evidence type="ECO:0000256" key="8">
    <source>
        <dbReference type="ARBA" id="ARBA00048744"/>
    </source>
</evidence>
<feature type="domain" description="DUF7636" evidence="10">
    <location>
        <begin position="1594"/>
        <end position="1696"/>
    </location>
</feature>
<organism evidence="14 15">
    <name type="scientific">Steinernema carpocapsae</name>
    <name type="common">Entomopathogenic nematode</name>
    <dbReference type="NCBI Taxonomy" id="34508"/>
    <lineage>
        <taxon>Eukaryota</taxon>
        <taxon>Metazoa</taxon>
        <taxon>Ecdysozoa</taxon>
        <taxon>Nematoda</taxon>
        <taxon>Chromadorea</taxon>
        <taxon>Rhabditida</taxon>
        <taxon>Tylenchina</taxon>
        <taxon>Panagrolaimomorpha</taxon>
        <taxon>Strongyloidoidea</taxon>
        <taxon>Steinernematidae</taxon>
        <taxon>Steinernema</taxon>
    </lineage>
</organism>
<keyword evidence="4" id="KW-0808">Transferase</keyword>
<evidence type="ECO:0000256" key="5">
    <source>
        <dbReference type="ARBA" id="ARBA00022695"/>
    </source>
</evidence>
<keyword evidence="5" id="KW-0548">Nucleotidyltransferase</keyword>
<comment type="similarity">
    <text evidence="1">Belongs to the RdRP family.</text>
</comment>
<dbReference type="Proteomes" id="UP000298663">
    <property type="component" value="Unassembled WGS sequence"/>
</dbReference>
<evidence type="ECO:0000259" key="10">
    <source>
        <dbReference type="Pfam" id="PF24642"/>
    </source>
</evidence>
<feature type="domain" description="RDRP core" evidence="9">
    <location>
        <begin position="574"/>
        <end position="1179"/>
    </location>
</feature>
<comment type="catalytic activity">
    <reaction evidence="8">
        <text>RNA(n) + a ribonucleoside 5'-triphosphate = RNA(n+1) + diphosphate</text>
        <dbReference type="Rhea" id="RHEA:21248"/>
        <dbReference type="Rhea" id="RHEA-COMP:14527"/>
        <dbReference type="Rhea" id="RHEA-COMP:17342"/>
        <dbReference type="ChEBI" id="CHEBI:33019"/>
        <dbReference type="ChEBI" id="CHEBI:61557"/>
        <dbReference type="ChEBI" id="CHEBI:140395"/>
        <dbReference type="EC" id="2.7.7.48"/>
    </reaction>
</comment>
<dbReference type="InterPro" id="IPR056053">
    <property type="entry name" value="DUF7636"/>
</dbReference>
<evidence type="ECO:0000256" key="3">
    <source>
        <dbReference type="ARBA" id="ARBA00022484"/>
    </source>
</evidence>
<dbReference type="OrthoDB" id="6513042at2759"/>
<dbReference type="Pfam" id="PF25359">
    <property type="entry name" value="PH_met_RdRP"/>
    <property type="match status" value="1"/>
</dbReference>
<dbReference type="InterPro" id="IPR057596">
    <property type="entry name" value="RDRP_core"/>
</dbReference>
<evidence type="ECO:0000256" key="2">
    <source>
        <dbReference type="ARBA" id="ARBA00012494"/>
    </source>
</evidence>
<gene>
    <name evidence="14" type="ORF">L596_023400</name>
</gene>
<dbReference type="InterPro" id="IPR057493">
    <property type="entry name" value="PH_RdRP-assoc"/>
</dbReference>
<keyword evidence="6" id="KW-0694">RNA-binding</keyword>
<feature type="domain" description="RDRP C-terminal head" evidence="13">
    <location>
        <begin position="1202"/>
        <end position="1380"/>
    </location>
</feature>
<keyword evidence="7" id="KW-0943">RNA-mediated gene silencing</keyword>
<evidence type="ECO:0000256" key="1">
    <source>
        <dbReference type="ARBA" id="ARBA00005762"/>
    </source>
</evidence>
<sequence length="1700" mass="195528">MPENGHNRDCNQYFDGMENAQGTVASLWRLHIKNPIGFHHSSSSAITQMLGFLSAPEQLFFISHVSFAVVLLQSVKRIRGPKHSSVVITTAEDDTNHQCPSDFMSADSDSSANAKTSGVIRIFLDRTYERYDRCTELQHYVLEKLTREETFQTFTLKRNGLPRHHKGDYEERLSEYELTRMPPPKNADKSKEPWDREEYPPRKRLLQLVTEFTEALSATMKGPLPAIMQISDDFFLKKDYDPIDENLRVAEFALGNLVDPFTFHYSELKSSTDDKAQHDTHILRSFMKDNNIKSGMIATFEHDKNILWIRCVHWQKNPQAVYGVSLKVPYNQIRRLIIDVDKKADCATIYFCLNYPVEIRRAKMKSQKGRNMSAFGTEFDRKGRDGERCLSWEGEDSENGRLKQAIADSPVLALTLTDYKDEGFYNVLSRLRSRCKVPEFTHVHKEKRSDYVDPPDVLLHLRTKSGKLNDFSVAYFVQAVFSRGALVKDALLRSEDVRNKFIAKICKQCDKNRIVAVCALERFLNAIDEKRELRDPIKLWDFLVNQVSGDIGTIQKQLDKNEKDGYTLVRKAVVTPSRILLLTPELIMGNRGLRDFVNNSDDVIRVLFRDEDGTQMRKISVGEIIIQKVVGQVLEDGIRIAGRHLCYLGSSNSQLRDNGCYFFEKSQIPDIRKKMGTFKEMSVPKRMSRMGQFFTQAQRVQRPLERKEYRESYDLIGGADLVNEPYTFSDGVGVMSVALGEEFSRSLKLNGCVPSCFQIRYRGFKGVLSVNPMLDEIRAWAEANLSDEDIPKYRNNVVFRSSQKKFDASKNAKLDSAPFEVVKYSAPCQISLNRPMIDILDQVSEIQSYKAHERIWSRIDELFEKQVAKAASSLTSEHYARERLAELPKRIGTSDLKEEDGFMLTQEPFFRSLIMSSVRLSMSKLRKKNNVDIPSNLGRLVYGIVDETGQLQYNQIFCQVSSSIFVKHPKKSALKRILKGPVMMTKNPAIVKGDIRRFEAVDIPELRHLVDVVVFPRYGPRSMPDEMAGSDLDGDEYVIIWDPKFLFDKNEAAMNYPRPLKTFEKVREDEIEKKSCEFFIKYIIQDAVGMLAHAFLANSDYYGIESEVCENVARKHAKALDFPKTGDQPDALTKMPTKSEIYEGKQIPQEKPDRYPDFMEKDHQRCYASIGLNGHIYRRARALDDILHRSVDRHLSDKIEVDPDLIVDGWEDYEDEAKKTMNDYNSQIRSVLETYGIEDEGQLFSGAISKMRSGVGDATQDKDLFGAFNVLSTVSKHVALIFDEFRRSFFDEHGFGGYLHCTDLKYETVGRSDEMHHSYKRTCRKPTLEMKKLASAYYKLTYEAARQESQQAVKLLSFPWTVWDVLAAIKHDVAEEKRRSSDRRDQYMNRRVKPFANLLSEHIAKFCRQRQEDLDDFKNLLVNTDGIIALMLERYEGLVSILFFVCVWADDSNVFSDFFNYQHLCWILILFGQGIYPWNHAKTFHTDLPIFYPIDKLKEVQNIGKESVNLNHLLGGIGSVILLFLEFLSSYYFGHKMKSISFNPLGLNSSLGSCYLQKLFHAATKTYNEVIFSVSFDTLPQPEEGKVHRSLREFEIEPFMIELPLQKESEGSEARYNLSDVEDQIKEMTGASHVRVRPLNDVFLSGVTRLMVSAKGTLESSQKLRTLLSVMPSCRNEHNAKWGKLFMSERLLMRLNLVHS</sequence>